<feature type="domain" description="FAD dependent oxidoreductase" evidence="1">
    <location>
        <begin position="12"/>
        <end position="367"/>
    </location>
</feature>
<gene>
    <name evidence="2" type="ORF">UFOPK3954_02379</name>
</gene>
<dbReference type="Pfam" id="PF01266">
    <property type="entry name" value="DAO"/>
    <property type="match status" value="1"/>
</dbReference>
<name>A0A6J7Q4Z0_9ZZZZ</name>
<dbReference type="EMBL" id="CAFBON010000357">
    <property type="protein sequence ID" value="CAB5012346.1"/>
    <property type="molecule type" value="Genomic_DNA"/>
</dbReference>
<protein>
    <submittedName>
        <fullName evidence="2">Unannotated protein</fullName>
    </submittedName>
</protein>
<dbReference type="InterPro" id="IPR006076">
    <property type="entry name" value="FAD-dep_OxRdtase"/>
</dbReference>
<dbReference type="AlphaFoldDB" id="A0A6J7Q4Z0"/>
<dbReference type="PROSITE" id="PS51257">
    <property type="entry name" value="PROKAR_LIPOPROTEIN"/>
    <property type="match status" value="1"/>
</dbReference>
<dbReference type="Gene3D" id="3.50.50.60">
    <property type="entry name" value="FAD/NAD(P)-binding domain"/>
    <property type="match status" value="1"/>
</dbReference>
<sequence>MLRPVPLKQSRDALVLGSGIQGCCTALALARQGWSVRLLDRTPLPWSATSLRGEGKLHLGYVYANEADRRTAATMLNGAFSFSGLLDRWTDGCIDWAAVRSTPFLYGVLPGTMVQVGDLAEHYAWVDGEVARRLSGGETYAGLSSLQPACLLDDHRSHGLTDGVAAGFATDEVALNPRLLRTQVLDALARHGVRFIGLSTVTAVERLSGGFSVVCRPTPTERTESGATATTHRADLVVNCLWEGRLRVDESFGIETDRPCSYRLKFGLHGAIDARTTDVLHSTTFVLGPFGDVVRFPGGRVYVSWYPECMTDRRVGTTIPPTWYAAIAGETATAERERIVRSSLDALAALAPAVSRLSIDEVAAGVVVAWGSTDIDDHRSELHRRYEIGVHDHDGYLSIDTGKFTMAPYFANLAVRAAG</sequence>
<evidence type="ECO:0000313" key="2">
    <source>
        <dbReference type="EMBL" id="CAB5012346.1"/>
    </source>
</evidence>
<evidence type="ECO:0000259" key="1">
    <source>
        <dbReference type="Pfam" id="PF01266"/>
    </source>
</evidence>
<organism evidence="2">
    <name type="scientific">freshwater metagenome</name>
    <dbReference type="NCBI Taxonomy" id="449393"/>
    <lineage>
        <taxon>unclassified sequences</taxon>
        <taxon>metagenomes</taxon>
        <taxon>ecological metagenomes</taxon>
    </lineage>
</organism>
<dbReference type="InterPro" id="IPR036188">
    <property type="entry name" value="FAD/NAD-bd_sf"/>
</dbReference>
<reference evidence="2" key="1">
    <citation type="submission" date="2020-05" db="EMBL/GenBank/DDBJ databases">
        <authorList>
            <person name="Chiriac C."/>
            <person name="Salcher M."/>
            <person name="Ghai R."/>
            <person name="Kavagutti S V."/>
        </authorList>
    </citation>
    <scope>NUCLEOTIDE SEQUENCE</scope>
</reference>
<accession>A0A6J7Q4Z0</accession>
<dbReference type="SUPFAM" id="SSF51905">
    <property type="entry name" value="FAD/NAD(P)-binding domain"/>
    <property type="match status" value="1"/>
</dbReference>
<dbReference type="Gene3D" id="3.30.9.10">
    <property type="entry name" value="D-Amino Acid Oxidase, subunit A, domain 2"/>
    <property type="match status" value="1"/>
</dbReference>
<proteinExistence type="predicted"/>